<dbReference type="AlphaFoldDB" id="A0A9P1I9K9"/>
<keyword evidence="1" id="KW-0732">Signal</keyword>
<proteinExistence type="predicted"/>
<sequence length="227" mass="25652">MFSQRTFIFFLFLIVDPAGIRSVFSQHADEIELKKKEKTPKAPKTHKNGTRKFDWNPLHLLCYPCKFLVYLLGGLLGGLLGPNLIKQLGIFGCSYVLSLPLRFPFVPNLICVAVFDTIGIIAKKKAKGNGLCQVLFLCPKNKAPTHLVSEFAKLDHEDRMIAILESEDTANLSKEMENFNDYLFDNVAPKGISGTQYEIGLRHAIRNFVAAVSYQIDYLQQQQINKQ</sequence>
<accession>A0A9P1I9K9</accession>
<protein>
    <submittedName>
        <fullName evidence="2">Uncharacterized protein</fullName>
    </submittedName>
</protein>
<feature type="chain" id="PRO_5040250121" evidence="1">
    <location>
        <begin position="23"/>
        <end position="227"/>
    </location>
</feature>
<evidence type="ECO:0000256" key="1">
    <source>
        <dbReference type="SAM" id="SignalP"/>
    </source>
</evidence>
<name>A0A9P1I9K9_9PELO</name>
<dbReference type="Proteomes" id="UP001152747">
    <property type="component" value="Unassembled WGS sequence"/>
</dbReference>
<evidence type="ECO:0000313" key="2">
    <source>
        <dbReference type="EMBL" id="CAI5441917.1"/>
    </source>
</evidence>
<gene>
    <name evidence="2" type="ORF">CAMP_LOCUS4554</name>
</gene>
<comment type="caution">
    <text evidence="2">The sequence shown here is derived from an EMBL/GenBank/DDBJ whole genome shotgun (WGS) entry which is preliminary data.</text>
</comment>
<dbReference type="OrthoDB" id="5850626at2759"/>
<reference evidence="2" key="1">
    <citation type="submission" date="2022-11" db="EMBL/GenBank/DDBJ databases">
        <authorList>
            <person name="Kikuchi T."/>
        </authorList>
    </citation>
    <scope>NUCLEOTIDE SEQUENCE</scope>
    <source>
        <strain evidence="2">PS1010</strain>
    </source>
</reference>
<organism evidence="2 3">
    <name type="scientific">Caenorhabditis angaria</name>
    <dbReference type="NCBI Taxonomy" id="860376"/>
    <lineage>
        <taxon>Eukaryota</taxon>
        <taxon>Metazoa</taxon>
        <taxon>Ecdysozoa</taxon>
        <taxon>Nematoda</taxon>
        <taxon>Chromadorea</taxon>
        <taxon>Rhabditida</taxon>
        <taxon>Rhabditina</taxon>
        <taxon>Rhabditomorpha</taxon>
        <taxon>Rhabditoidea</taxon>
        <taxon>Rhabditidae</taxon>
        <taxon>Peloderinae</taxon>
        <taxon>Caenorhabditis</taxon>
    </lineage>
</organism>
<evidence type="ECO:0000313" key="3">
    <source>
        <dbReference type="Proteomes" id="UP001152747"/>
    </source>
</evidence>
<keyword evidence="3" id="KW-1185">Reference proteome</keyword>
<dbReference type="EMBL" id="CANHGI010000002">
    <property type="protein sequence ID" value="CAI5441917.1"/>
    <property type="molecule type" value="Genomic_DNA"/>
</dbReference>
<feature type="signal peptide" evidence="1">
    <location>
        <begin position="1"/>
        <end position="22"/>
    </location>
</feature>